<dbReference type="Pfam" id="PF12784">
    <property type="entry name" value="PDDEXK_2"/>
    <property type="match status" value="1"/>
</dbReference>
<evidence type="ECO:0000313" key="2">
    <source>
        <dbReference type="Proteomes" id="UP000661649"/>
    </source>
</evidence>
<name>A0ABR7PCS5_9FIRM</name>
<accession>A0ABR7PCS5</accession>
<organism evidence="1 2">
    <name type="scientific">Blautia stercoris</name>
    <dbReference type="NCBI Taxonomy" id="871664"/>
    <lineage>
        <taxon>Bacteria</taxon>
        <taxon>Bacillati</taxon>
        <taxon>Bacillota</taxon>
        <taxon>Clostridia</taxon>
        <taxon>Lachnospirales</taxon>
        <taxon>Lachnospiraceae</taxon>
        <taxon>Blautia</taxon>
    </lineage>
</organism>
<gene>
    <name evidence="1" type="ORF">H8712_10530</name>
</gene>
<protein>
    <submittedName>
        <fullName evidence="1">Rpn family recombination-promoting nuclease/putative transposase</fullName>
    </submittedName>
</protein>
<dbReference type="Proteomes" id="UP000661649">
    <property type="component" value="Unassembled WGS sequence"/>
</dbReference>
<keyword evidence="2" id="KW-1185">Reference proteome</keyword>
<dbReference type="NCBIfam" id="TIGR01784">
    <property type="entry name" value="T_den_put_tspse"/>
    <property type="match status" value="1"/>
</dbReference>
<proteinExistence type="predicted"/>
<reference evidence="1 2" key="1">
    <citation type="submission" date="2020-08" db="EMBL/GenBank/DDBJ databases">
        <title>Genome public.</title>
        <authorList>
            <person name="Liu C."/>
            <person name="Sun Q."/>
        </authorList>
    </citation>
    <scope>NUCLEOTIDE SEQUENCE [LARGE SCALE GENOMIC DNA]</scope>
    <source>
        <strain evidence="1 2">3_YM_SP_D4_24.mj</strain>
    </source>
</reference>
<dbReference type="InterPro" id="IPR010106">
    <property type="entry name" value="RpnA"/>
</dbReference>
<dbReference type="EMBL" id="JACRTP010000004">
    <property type="protein sequence ID" value="MBC8629038.1"/>
    <property type="molecule type" value="Genomic_DNA"/>
</dbReference>
<dbReference type="RefSeq" id="WP_187558800.1">
    <property type="nucleotide sequence ID" value="NZ_JACRTP010000004.1"/>
</dbReference>
<evidence type="ECO:0000313" key="1">
    <source>
        <dbReference type="EMBL" id="MBC8629038.1"/>
    </source>
</evidence>
<sequence length="273" mass="31538">MGEKKELTLEEKEEKVRDFRPIDDAFFETLADDRAFCQEILRVILSDKKLVVEDVIVQNSKRNLYGRSVRLDALCTLGNGTKCNIEVQRSNNDNHLKRVRYNAASIAVVDSQRGDKFRELEDLYVVYISEFDVFHGGYTKYHVDSVVRETGKKVKDGLERVFVNTEIKDGTELSELMTCFLEKEVDNPNFPEFSKRMKFLKHEKGGLDAVCDVMERYEEIAAEKAAKEASEKANIKAVKNMIQFNISKNMILTKYSETEYEQAVKELEEEEAE</sequence>
<comment type="caution">
    <text evidence="1">The sequence shown here is derived from an EMBL/GenBank/DDBJ whole genome shotgun (WGS) entry which is preliminary data.</text>
</comment>